<organism evidence="3 4">
    <name type="scientific">Boletus edulis BED1</name>
    <dbReference type="NCBI Taxonomy" id="1328754"/>
    <lineage>
        <taxon>Eukaryota</taxon>
        <taxon>Fungi</taxon>
        <taxon>Dikarya</taxon>
        <taxon>Basidiomycota</taxon>
        <taxon>Agaricomycotina</taxon>
        <taxon>Agaricomycetes</taxon>
        <taxon>Agaricomycetidae</taxon>
        <taxon>Boletales</taxon>
        <taxon>Boletineae</taxon>
        <taxon>Boletaceae</taxon>
        <taxon>Boletoideae</taxon>
        <taxon>Boletus</taxon>
    </lineage>
</organism>
<comment type="caution">
    <text evidence="3">The sequence shown here is derived from an EMBL/GenBank/DDBJ whole genome shotgun (WGS) entry which is preliminary data.</text>
</comment>
<dbReference type="Pfam" id="PF20151">
    <property type="entry name" value="DUF6533"/>
    <property type="match status" value="1"/>
</dbReference>
<name>A0AAD4BG44_BOLED</name>
<dbReference type="EMBL" id="WHUW01000078">
    <property type="protein sequence ID" value="KAF8427623.1"/>
    <property type="molecule type" value="Genomic_DNA"/>
</dbReference>
<dbReference type="Proteomes" id="UP001194468">
    <property type="component" value="Unassembled WGS sequence"/>
</dbReference>
<dbReference type="InterPro" id="IPR045340">
    <property type="entry name" value="DUF6533"/>
</dbReference>
<keyword evidence="4" id="KW-1185">Reference proteome</keyword>
<keyword evidence="1" id="KW-0472">Membrane</keyword>
<reference evidence="3" key="1">
    <citation type="submission" date="2019-10" db="EMBL/GenBank/DDBJ databases">
        <authorList>
            <consortium name="DOE Joint Genome Institute"/>
            <person name="Kuo A."/>
            <person name="Miyauchi S."/>
            <person name="Kiss E."/>
            <person name="Drula E."/>
            <person name="Kohler A."/>
            <person name="Sanchez-Garcia M."/>
            <person name="Andreopoulos B."/>
            <person name="Barry K.W."/>
            <person name="Bonito G."/>
            <person name="Buee M."/>
            <person name="Carver A."/>
            <person name="Chen C."/>
            <person name="Cichocki N."/>
            <person name="Clum A."/>
            <person name="Culley D."/>
            <person name="Crous P.W."/>
            <person name="Fauchery L."/>
            <person name="Girlanda M."/>
            <person name="Hayes R."/>
            <person name="Keri Z."/>
            <person name="LaButti K."/>
            <person name="Lipzen A."/>
            <person name="Lombard V."/>
            <person name="Magnuson J."/>
            <person name="Maillard F."/>
            <person name="Morin E."/>
            <person name="Murat C."/>
            <person name="Nolan M."/>
            <person name="Ohm R."/>
            <person name="Pangilinan J."/>
            <person name="Pereira M."/>
            <person name="Perotto S."/>
            <person name="Peter M."/>
            <person name="Riley R."/>
            <person name="Sitrit Y."/>
            <person name="Stielow B."/>
            <person name="Szollosi G."/>
            <person name="Zifcakova L."/>
            <person name="Stursova M."/>
            <person name="Spatafora J.W."/>
            <person name="Tedersoo L."/>
            <person name="Vaario L.-M."/>
            <person name="Yamada A."/>
            <person name="Yan M."/>
            <person name="Wang P."/>
            <person name="Xu J."/>
            <person name="Bruns T."/>
            <person name="Baldrian P."/>
            <person name="Vilgalys R."/>
            <person name="Henrissat B."/>
            <person name="Grigoriev I.V."/>
            <person name="Hibbett D."/>
            <person name="Nagy L.G."/>
            <person name="Martin F.M."/>
        </authorList>
    </citation>
    <scope>NUCLEOTIDE SEQUENCE</scope>
    <source>
        <strain evidence="3">BED1</strain>
    </source>
</reference>
<feature type="transmembrane region" description="Helical" evidence="1">
    <location>
        <begin position="88"/>
        <end position="106"/>
    </location>
</feature>
<gene>
    <name evidence="3" type="ORF">L210DRAFT_3136595</name>
</gene>
<feature type="transmembrane region" description="Helical" evidence="1">
    <location>
        <begin position="118"/>
        <end position="140"/>
    </location>
</feature>
<evidence type="ECO:0000313" key="3">
    <source>
        <dbReference type="EMBL" id="KAF8427623.1"/>
    </source>
</evidence>
<feature type="domain" description="DUF6533" evidence="2">
    <location>
        <begin position="17"/>
        <end position="61"/>
    </location>
</feature>
<evidence type="ECO:0000313" key="4">
    <source>
        <dbReference type="Proteomes" id="UP001194468"/>
    </source>
</evidence>
<sequence length="243" mass="27374">MSSDLQSVLELIVLNNYVSLVIVVPAIYDYILTFSREIDYVWCKHWTWVSTMFIVVRYIGFCWIIVVALGGSTFLPGPLEVSSATFEIGTWAFAAVLSATDLVMILRVYAMWGRSRTILCILLSIFVPQVIITLVFDGIYGTYFSVTVVRVGDFSFCNASLPNPETIGCFVQGDEAVATQPVYAKTSERRNHLFCGQCGLPNKRCAHHSGDSNKHRYTPPGRICLYNLLHPHPTVYHRHKRAI</sequence>
<evidence type="ECO:0000256" key="1">
    <source>
        <dbReference type="SAM" id="Phobius"/>
    </source>
</evidence>
<feature type="transmembrane region" description="Helical" evidence="1">
    <location>
        <begin position="46"/>
        <end position="68"/>
    </location>
</feature>
<accession>A0AAD4BG44</accession>
<evidence type="ECO:0000259" key="2">
    <source>
        <dbReference type="Pfam" id="PF20151"/>
    </source>
</evidence>
<dbReference type="AlphaFoldDB" id="A0AAD4BG44"/>
<keyword evidence="1" id="KW-1133">Transmembrane helix</keyword>
<feature type="transmembrane region" description="Helical" evidence="1">
    <location>
        <begin position="12"/>
        <end position="34"/>
    </location>
</feature>
<keyword evidence="1" id="KW-0812">Transmembrane</keyword>
<proteinExistence type="predicted"/>
<protein>
    <recommendedName>
        <fullName evidence="2">DUF6533 domain-containing protein</fullName>
    </recommendedName>
</protein>
<reference evidence="3" key="2">
    <citation type="journal article" date="2020" name="Nat. Commun.">
        <title>Large-scale genome sequencing of mycorrhizal fungi provides insights into the early evolution of symbiotic traits.</title>
        <authorList>
            <person name="Miyauchi S."/>
            <person name="Kiss E."/>
            <person name="Kuo A."/>
            <person name="Drula E."/>
            <person name="Kohler A."/>
            <person name="Sanchez-Garcia M."/>
            <person name="Morin E."/>
            <person name="Andreopoulos B."/>
            <person name="Barry K.W."/>
            <person name="Bonito G."/>
            <person name="Buee M."/>
            <person name="Carver A."/>
            <person name="Chen C."/>
            <person name="Cichocki N."/>
            <person name="Clum A."/>
            <person name="Culley D."/>
            <person name="Crous P.W."/>
            <person name="Fauchery L."/>
            <person name="Girlanda M."/>
            <person name="Hayes R.D."/>
            <person name="Keri Z."/>
            <person name="LaButti K."/>
            <person name="Lipzen A."/>
            <person name="Lombard V."/>
            <person name="Magnuson J."/>
            <person name="Maillard F."/>
            <person name="Murat C."/>
            <person name="Nolan M."/>
            <person name="Ohm R.A."/>
            <person name="Pangilinan J."/>
            <person name="Pereira M.F."/>
            <person name="Perotto S."/>
            <person name="Peter M."/>
            <person name="Pfister S."/>
            <person name="Riley R."/>
            <person name="Sitrit Y."/>
            <person name="Stielow J.B."/>
            <person name="Szollosi G."/>
            <person name="Zifcakova L."/>
            <person name="Stursova M."/>
            <person name="Spatafora J.W."/>
            <person name="Tedersoo L."/>
            <person name="Vaario L.M."/>
            <person name="Yamada A."/>
            <person name="Yan M."/>
            <person name="Wang P."/>
            <person name="Xu J."/>
            <person name="Bruns T."/>
            <person name="Baldrian P."/>
            <person name="Vilgalys R."/>
            <person name="Dunand C."/>
            <person name="Henrissat B."/>
            <person name="Grigoriev I.V."/>
            <person name="Hibbett D."/>
            <person name="Nagy L.G."/>
            <person name="Martin F.M."/>
        </authorList>
    </citation>
    <scope>NUCLEOTIDE SEQUENCE</scope>
    <source>
        <strain evidence="3">BED1</strain>
    </source>
</reference>